<dbReference type="KEGG" id="cci:CC1G_14544"/>
<keyword evidence="2" id="KW-1185">Reference proteome</keyword>
<evidence type="ECO:0000313" key="2">
    <source>
        <dbReference type="Proteomes" id="UP000001861"/>
    </source>
</evidence>
<sequence length="222" mass="24634">MAITIPSLYTDRVLSRLPPGPRYLLSKPTLPILAFLIYATNALSNSLSNSIYQSHHALPTGSPASASLWIKFPLFCILTSTLIAVHRYTRFWREARRARAVGAEVVPAVGEAWPSVLGVGVMKEVMRSFRDGYPAGFHFSKPGTESRFEIGRGVFSVEEVANGFCVAEVFLDWMKEYGNTFQLRAPTDSRIITFEPDHIKVSLQASTPSLSLENFKLHSAVN</sequence>
<name>D6RMF0_COPC7</name>
<dbReference type="AlphaFoldDB" id="D6RMF0"/>
<dbReference type="GeneID" id="9379648"/>
<dbReference type="HOGENOM" id="CLU_1245281_0_0_1"/>
<dbReference type="OrthoDB" id="1470350at2759"/>
<dbReference type="Proteomes" id="UP000001861">
    <property type="component" value="Unassembled WGS sequence"/>
</dbReference>
<evidence type="ECO:0008006" key="3">
    <source>
        <dbReference type="Google" id="ProtNLM"/>
    </source>
</evidence>
<gene>
    <name evidence="1" type="ORF">CC1G_14544</name>
</gene>
<dbReference type="VEuPathDB" id="FungiDB:CC1G_14544"/>
<evidence type="ECO:0000313" key="1">
    <source>
        <dbReference type="EMBL" id="EFI27618.1"/>
    </source>
</evidence>
<proteinExistence type="predicted"/>
<dbReference type="RefSeq" id="XP_002911112.1">
    <property type="nucleotide sequence ID" value="XM_002911066.1"/>
</dbReference>
<dbReference type="EMBL" id="AACS02000005">
    <property type="protein sequence ID" value="EFI27618.1"/>
    <property type="molecule type" value="Genomic_DNA"/>
</dbReference>
<reference evidence="1 2" key="1">
    <citation type="journal article" date="2010" name="Proc. Natl. Acad. Sci. U.S.A.">
        <title>Insights into evolution of multicellular fungi from the assembled chromosomes of the mushroom Coprinopsis cinerea (Coprinus cinereus).</title>
        <authorList>
            <person name="Stajich J.E."/>
            <person name="Wilke S.K."/>
            <person name="Ahren D."/>
            <person name="Au C.H."/>
            <person name="Birren B.W."/>
            <person name="Borodovsky M."/>
            <person name="Burns C."/>
            <person name="Canback B."/>
            <person name="Casselton L.A."/>
            <person name="Cheng C.K."/>
            <person name="Deng J."/>
            <person name="Dietrich F.S."/>
            <person name="Fargo D.C."/>
            <person name="Farman M.L."/>
            <person name="Gathman A.C."/>
            <person name="Goldberg J."/>
            <person name="Guigo R."/>
            <person name="Hoegger P.J."/>
            <person name="Hooker J.B."/>
            <person name="Huggins A."/>
            <person name="James T.Y."/>
            <person name="Kamada T."/>
            <person name="Kilaru S."/>
            <person name="Kodira C."/>
            <person name="Kues U."/>
            <person name="Kupfer D."/>
            <person name="Kwan H.S."/>
            <person name="Lomsadze A."/>
            <person name="Li W."/>
            <person name="Lilly W.W."/>
            <person name="Ma L.J."/>
            <person name="Mackey A.J."/>
            <person name="Manning G."/>
            <person name="Martin F."/>
            <person name="Muraguchi H."/>
            <person name="Natvig D.O."/>
            <person name="Palmerini H."/>
            <person name="Ramesh M.A."/>
            <person name="Rehmeyer C.J."/>
            <person name="Roe B.A."/>
            <person name="Shenoy N."/>
            <person name="Stanke M."/>
            <person name="Ter-Hovhannisyan V."/>
            <person name="Tunlid A."/>
            <person name="Velagapudi R."/>
            <person name="Vision T.J."/>
            <person name="Zeng Q."/>
            <person name="Zolan M.E."/>
            <person name="Pukkila P.J."/>
        </authorList>
    </citation>
    <scope>NUCLEOTIDE SEQUENCE [LARGE SCALE GENOMIC DNA]</scope>
    <source>
        <strain evidence="2">Okayama-7 / 130 / ATCC MYA-4618 / FGSC 9003</strain>
    </source>
</reference>
<organism evidence="1 2">
    <name type="scientific">Coprinopsis cinerea (strain Okayama-7 / 130 / ATCC MYA-4618 / FGSC 9003)</name>
    <name type="common">Inky cap fungus</name>
    <name type="synonym">Hormographiella aspergillata</name>
    <dbReference type="NCBI Taxonomy" id="240176"/>
    <lineage>
        <taxon>Eukaryota</taxon>
        <taxon>Fungi</taxon>
        <taxon>Dikarya</taxon>
        <taxon>Basidiomycota</taxon>
        <taxon>Agaricomycotina</taxon>
        <taxon>Agaricomycetes</taxon>
        <taxon>Agaricomycetidae</taxon>
        <taxon>Agaricales</taxon>
        <taxon>Agaricineae</taxon>
        <taxon>Psathyrellaceae</taxon>
        <taxon>Coprinopsis</taxon>
    </lineage>
</organism>
<comment type="caution">
    <text evidence="1">The sequence shown here is derived from an EMBL/GenBank/DDBJ whole genome shotgun (WGS) entry which is preliminary data.</text>
</comment>
<accession>D6RMF0</accession>
<protein>
    <recommendedName>
        <fullName evidence="3">Cytochrome P450</fullName>
    </recommendedName>
</protein>
<dbReference type="InParanoid" id="D6RMF0"/>